<dbReference type="EMBL" id="CAJOBH010223811">
    <property type="protein sequence ID" value="CAF5040351.1"/>
    <property type="molecule type" value="Genomic_DNA"/>
</dbReference>
<dbReference type="AlphaFoldDB" id="A0A8S3E8R4"/>
<protein>
    <recommendedName>
        <fullName evidence="1">Globin-sensor domain-containing protein</fullName>
    </recommendedName>
</protein>
<evidence type="ECO:0000313" key="5">
    <source>
        <dbReference type="Proteomes" id="UP000681967"/>
    </source>
</evidence>
<dbReference type="Proteomes" id="UP000676336">
    <property type="component" value="Unassembled WGS sequence"/>
</dbReference>
<name>A0A8S3E8R4_9BILA</name>
<sequence>MDHVDADKLNTDLRYRFDYVAKFLNFTKTDIQLLNTVAPKLVPLVPTAVDAIYDKLFSFDVTKGVFAKHKVNFQGATADPPDSLNLTAERIAALKESLDKYLKKVLTQEEWDDGFLGYLSHLGKVHANKADSKNIDVNYIHMNATLGLSEHILIDAILNHDLGLD</sequence>
<dbReference type="GO" id="GO:0020037">
    <property type="term" value="F:heme binding"/>
    <property type="evidence" value="ECO:0007669"/>
    <property type="project" value="InterPro"/>
</dbReference>
<dbReference type="PANTHER" id="PTHR42071:SF1">
    <property type="entry name" value="GLOBIN-SENSOR DOMAIN-CONTAINING PROTEIN"/>
    <property type="match status" value="1"/>
</dbReference>
<accession>A0A8S3E8R4</accession>
<dbReference type="EMBL" id="CAJOBI010233850">
    <property type="protein sequence ID" value="CAF5070678.1"/>
    <property type="molecule type" value="Genomic_DNA"/>
</dbReference>
<comment type="caution">
    <text evidence="2">The sequence shown here is derived from an EMBL/GenBank/DDBJ whole genome shotgun (WGS) entry which is preliminary data.</text>
</comment>
<dbReference type="Pfam" id="PF11563">
    <property type="entry name" value="Protoglobin"/>
    <property type="match status" value="1"/>
</dbReference>
<dbReference type="InterPro" id="IPR044398">
    <property type="entry name" value="Globin-sensor_dom"/>
</dbReference>
<reference evidence="2" key="1">
    <citation type="submission" date="2021-02" db="EMBL/GenBank/DDBJ databases">
        <authorList>
            <person name="Nowell W R."/>
        </authorList>
    </citation>
    <scope>NUCLEOTIDE SEQUENCE</scope>
</reference>
<dbReference type="PANTHER" id="PTHR42071">
    <property type="entry name" value="PROTOGLOBIN DOMAIN-CONTAINING PROTEIN"/>
    <property type="match status" value="1"/>
</dbReference>
<feature type="non-terminal residue" evidence="2">
    <location>
        <position position="165"/>
    </location>
</feature>
<evidence type="ECO:0000313" key="4">
    <source>
        <dbReference type="EMBL" id="CAF5116533.1"/>
    </source>
</evidence>
<dbReference type="SUPFAM" id="SSF46458">
    <property type="entry name" value="Globin-like"/>
    <property type="match status" value="1"/>
</dbReference>
<evidence type="ECO:0000259" key="1">
    <source>
        <dbReference type="Pfam" id="PF11563"/>
    </source>
</evidence>
<evidence type="ECO:0000313" key="2">
    <source>
        <dbReference type="EMBL" id="CAF5040351.1"/>
    </source>
</evidence>
<dbReference type="Proteomes" id="UP000681967">
    <property type="component" value="Unassembled WGS sequence"/>
</dbReference>
<dbReference type="InterPro" id="IPR009050">
    <property type="entry name" value="Globin-like_sf"/>
</dbReference>
<organism evidence="2 5">
    <name type="scientific">Rotaria magnacalcarata</name>
    <dbReference type="NCBI Taxonomy" id="392030"/>
    <lineage>
        <taxon>Eukaryota</taxon>
        <taxon>Metazoa</taxon>
        <taxon>Spiralia</taxon>
        <taxon>Gnathifera</taxon>
        <taxon>Rotifera</taxon>
        <taxon>Eurotatoria</taxon>
        <taxon>Bdelloidea</taxon>
        <taxon>Philodinida</taxon>
        <taxon>Philodinidae</taxon>
        <taxon>Rotaria</taxon>
    </lineage>
</organism>
<dbReference type="GO" id="GO:0019825">
    <property type="term" value="F:oxygen binding"/>
    <property type="evidence" value="ECO:0007669"/>
    <property type="project" value="InterPro"/>
</dbReference>
<proteinExistence type="predicted"/>
<evidence type="ECO:0000313" key="3">
    <source>
        <dbReference type="EMBL" id="CAF5070678.1"/>
    </source>
</evidence>
<dbReference type="InterPro" id="IPR012292">
    <property type="entry name" value="Globin/Proto"/>
</dbReference>
<gene>
    <name evidence="2" type="ORF">BYL167_LOCUS56852</name>
    <name evidence="4" type="ORF">GIL414_LOCUS63357</name>
    <name evidence="3" type="ORF">SMN809_LOCUS60270</name>
</gene>
<dbReference type="Proteomes" id="UP000681720">
    <property type="component" value="Unassembled WGS sequence"/>
</dbReference>
<dbReference type="Gene3D" id="1.10.490.10">
    <property type="entry name" value="Globins"/>
    <property type="match status" value="1"/>
</dbReference>
<feature type="domain" description="Globin-sensor" evidence="1">
    <location>
        <begin position="15"/>
        <end position="161"/>
    </location>
</feature>
<dbReference type="EMBL" id="CAJOBJ010262692">
    <property type="protein sequence ID" value="CAF5116533.1"/>
    <property type="molecule type" value="Genomic_DNA"/>
</dbReference>